<dbReference type="Proteomes" id="UP000054217">
    <property type="component" value="Unassembled WGS sequence"/>
</dbReference>
<dbReference type="CDD" id="cd14819">
    <property type="entry name" value="Translin"/>
    <property type="match status" value="1"/>
</dbReference>
<dbReference type="PANTHER" id="PTHR10741">
    <property type="entry name" value="TRANSLIN AND TRANSLIN ASSOCIATED PROTEIN X"/>
    <property type="match status" value="1"/>
</dbReference>
<accession>A0A0C3J5Z0</accession>
<evidence type="ECO:0000256" key="4">
    <source>
        <dbReference type="ARBA" id="ARBA00022490"/>
    </source>
</evidence>
<evidence type="ECO:0008006" key="10">
    <source>
        <dbReference type="Google" id="ProtNLM"/>
    </source>
</evidence>
<dbReference type="SUPFAM" id="SSF74784">
    <property type="entry name" value="Translin"/>
    <property type="match status" value="1"/>
</dbReference>
<keyword evidence="5" id="KW-0694">RNA-binding</keyword>
<dbReference type="GO" id="GO:0003697">
    <property type="term" value="F:single-stranded DNA binding"/>
    <property type="evidence" value="ECO:0007669"/>
    <property type="project" value="InterPro"/>
</dbReference>
<dbReference type="EMBL" id="KN832215">
    <property type="protein sequence ID" value="KIN93136.1"/>
    <property type="molecule type" value="Genomic_DNA"/>
</dbReference>
<dbReference type="InterPro" id="IPR033956">
    <property type="entry name" value="Translin"/>
</dbReference>
<dbReference type="STRING" id="870435.A0A0C3J5Z0"/>
<dbReference type="OrthoDB" id="829at2759"/>
<name>A0A0C3J5Z0_PISTI</name>
<dbReference type="HOGENOM" id="CLU_079179_0_0_1"/>
<dbReference type="FunCoup" id="A0A0C3J5Z0">
    <property type="interactions" value="922"/>
</dbReference>
<evidence type="ECO:0000256" key="3">
    <source>
        <dbReference type="ARBA" id="ARBA00005902"/>
    </source>
</evidence>
<protein>
    <recommendedName>
        <fullName evidence="10">Translin</fullName>
    </recommendedName>
</protein>
<reference evidence="8 9" key="1">
    <citation type="submission" date="2014-04" db="EMBL/GenBank/DDBJ databases">
        <authorList>
            <consortium name="DOE Joint Genome Institute"/>
            <person name="Kuo A."/>
            <person name="Kohler A."/>
            <person name="Costa M.D."/>
            <person name="Nagy L.G."/>
            <person name="Floudas D."/>
            <person name="Copeland A."/>
            <person name="Barry K.W."/>
            <person name="Cichocki N."/>
            <person name="Veneault-Fourrey C."/>
            <person name="LaButti K."/>
            <person name="Lindquist E.A."/>
            <person name="Lipzen A."/>
            <person name="Lundell T."/>
            <person name="Morin E."/>
            <person name="Murat C."/>
            <person name="Sun H."/>
            <person name="Tunlid A."/>
            <person name="Henrissat B."/>
            <person name="Grigoriev I.V."/>
            <person name="Hibbett D.S."/>
            <person name="Martin F."/>
            <person name="Nordberg H.P."/>
            <person name="Cantor M.N."/>
            <person name="Hua S.X."/>
        </authorList>
    </citation>
    <scope>NUCLEOTIDE SEQUENCE [LARGE SCALE GENOMIC DNA]</scope>
    <source>
        <strain evidence="8 9">Marx 270</strain>
    </source>
</reference>
<keyword evidence="7" id="KW-0539">Nucleus</keyword>
<dbReference type="GO" id="GO:0005737">
    <property type="term" value="C:cytoplasm"/>
    <property type="evidence" value="ECO:0007669"/>
    <property type="project" value="UniProtKB-SubCell"/>
</dbReference>
<dbReference type="InterPro" id="IPR036081">
    <property type="entry name" value="Translin_sf"/>
</dbReference>
<dbReference type="InterPro" id="IPR002848">
    <property type="entry name" value="Translin_fam"/>
</dbReference>
<keyword evidence="4" id="KW-0963">Cytoplasm</keyword>
<evidence type="ECO:0000256" key="2">
    <source>
        <dbReference type="ARBA" id="ARBA00004496"/>
    </source>
</evidence>
<dbReference type="Gene3D" id="1.20.58.200">
    <property type="entry name" value="Translin, domain 2"/>
    <property type="match status" value="1"/>
</dbReference>
<dbReference type="InterPro" id="IPR016068">
    <property type="entry name" value="Translin_N"/>
</dbReference>
<evidence type="ECO:0000256" key="1">
    <source>
        <dbReference type="ARBA" id="ARBA00004123"/>
    </source>
</evidence>
<comment type="similarity">
    <text evidence="3">Belongs to the translin family.</text>
</comment>
<evidence type="ECO:0000256" key="6">
    <source>
        <dbReference type="ARBA" id="ARBA00023125"/>
    </source>
</evidence>
<keyword evidence="9" id="KW-1185">Reference proteome</keyword>
<reference evidence="9" key="2">
    <citation type="submission" date="2015-01" db="EMBL/GenBank/DDBJ databases">
        <title>Evolutionary Origins and Diversification of the Mycorrhizal Mutualists.</title>
        <authorList>
            <consortium name="DOE Joint Genome Institute"/>
            <consortium name="Mycorrhizal Genomics Consortium"/>
            <person name="Kohler A."/>
            <person name="Kuo A."/>
            <person name="Nagy L.G."/>
            <person name="Floudas D."/>
            <person name="Copeland A."/>
            <person name="Barry K.W."/>
            <person name="Cichocki N."/>
            <person name="Veneault-Fourrey C."/>
            <person name="LaButti K."/>
            <person name="Lindquist E.A."/>
            <person name="Lipzen A."/>
            <person name="Lundell T."/>
            <person name="Morin E."/>
            <person name="Murat C."/>
            <person name="Riley R."/>
            <person name="Ohm R."/>
            <person name="Sun H."/>
            <person name="Tunlid A."/>
            <person name="Henrissat B."/>
            <person name="Grigoriev I.V."/>
            <person name="Hibbett D.S."/>
            <person name="Martin F."/>
        </authorList>
    </citation>
    <scope>NUCLEOTIDE SEQUENCE [LARGE SCALE GENOMIC DNA]</scope>
    <source>
        <strain evidence="9">Marx 270</strain>
    </source>
</reference>
<dbReference type="GO" id="GO:0016070">
    <property type="term" value="P:RNA metabolic process"/>
    <property type="evidence" value="ECO:0007669"/>
    <property type="project" value="InterPro"/>
</dbReference>
<evidence type="ECO:0000313" key="9">
    <source>
        <dbReference type="Proteomes" id="UP000054217"/>
    </source>
</evidence>
<organism evidence="8 9">
    <name type="scientific">Pisolithus tinctorius Marx 270</name>
    <dbReference type="NCBI Taxonomy" id="870435"/>
    <lineage>
        <taxon>Eukaryota</taxon>
        <taxon>Fungi</taxon>
        <taxon>Dikarya</taxon>
        <taxon>Basidiomycota</taxon>
        <taxon>Agaricomycotina</taxon>
        <taxon>Agaricomycetes</taxon>
        <taxon>Agaricomycetidae</taxon>
        <taxon>Boletales</taxon>
        <taxon>Sclerodermatineae</taxon>
        <taxon>Pisolithaceae</taxon>
        <taxon>Pisolithus</taxon>
    </lineage>
</organism>
<dbReference type="GO" id="GO:0003723">
    <property type="term" value="F:RNA binding"/>
    <property type="evidence" value="ECO:0007669"/>
    <property type="project" value="UniProtKB-KW"/>
</dbReference>
<dbReference type="FunFam" id="1.20.58.200:FF:000002">
    <property type="entry name" value="Putative translin"/>
    <property type="match status" value="1"/>
</dbReference>
<dbReference type="InterPro" id="IPR016069">
    <property type="entry name" value="Translin_C"/>
</dbReference>
<dbReference type="AlphaFoldDB" id="A0A0C3J5Z0"/>
<dbReference type="Pfam" id="PF01997">
    <property type="entry name" value="Translin"/>
    <property type="match status" value="1"/>
</dbReference>
<proteinExistence type="inferred from homology"/>
<dbReference type="InParanoid" id="A0A0C3J5Z0"/>
<dbReference type="GO" id="GO:0005634">
    <property type="term" value="C:nucleus"/>
    <property type="evidence" value="ECO:0007669"/>
    <property type="project" value="UniProtKB-SubCell"/>
</dbReference>
<comment type="subcellular location">
    <subcellularLocation>
        <location evidence="2">Cytoplasm</location>
    </subcellularLocation>
    <subcellularLocation>
        <location evidence="1">Nucleus</location>
    </subcellularLocation>
</comment>
<evidence type="ECO:0000313" key="8">
    <source>
        <dbReference type="EMBL" id="KIN93136.1"/>
    </source>
</evidence>
<evidence type="ECO:0000256" key="7">
    <source>
        <dbReference type="ARBA" id="ARBA00023242"/>
    </source>
</evidence>
<gene>
    <name evidence="8" type="ORF">M404DRAFT_17333</name>
</gene>
<dbReference type="GO" id="GO:0043565">
    <property type="term" value="F:sequence-specific DNA binding"/>
    <property type="evidence" value="ECO:0007669"/>
    <property type="project" value="InterPro"/>
</dbReference>
<sequence>MDSHWDHVNSLLEQDGELREKIREEVADLDKKARDMAGILDKIHSTPSNSINPLLDAVRPILHSCHEPFAALAAIVPPNQFWRWKDMWSHSLRTVVYAAALVEYLANRSLISLEQTSETLGIKEEWKDRFCIAVEDYLHGLITMVNELSRLAVNSVTLGDYEAPIQISFFAKNLFAGFTKLNLKNDMLRRRFDSLKYDLKKIEEVVYDVKLRKLTTPRT</sequence>
<dbReference type="Gene3D" id="1.20.58.190">
    <property type="entry name" value="Translin, domain 1"/>
    <property type="match status" value="1"/>
</dbReference>
<keyword evidence="6" id="KW-0238">DNA-binding</keyword>
<evidence type="ECO:0000256" key="5">
    <source>
        <dbReference type="ARBA" id="ARBA00022884"/>
    </source>
</evidence>